<gene>
    <name evidence="2" type="ORF">CC86DRAFT_297577</name>
</gene>
<protein>
    <submittedName>
        <fullName evidence="2">Uncharacterized protein</fullName>
    </submittedName>
</protein>
<sequence>MANPNGGWKPKCPDRSPSPSAYSLLSPAGNGSRSGRKTLTDEERVRYPGSDTRWPLPSDVVDKPYHFLYTEKGVTKAIYYHLVYQSTSPKAQEWLNVILDKAFEEADNIPQGEDPQITIMNVLKSRKLKVLSDGVRGKVWLLDQGSAGVWTCIDDIQAEKGTVRLPSGYETFEEFGWGLKGNHEDILLISRPGEPNTK</sequence>
<evidence type="ECO:0000256" key="1">
    <source>
        <dbReference type="SAM" id="MobiDB-lite"/>
    </source>
</evidence>
<feature type="region of interest" description="Disordered" evidence="1">
    <location>
        <begin position="1"/>
        <end position="52"/>
    </location>
</feature>
<evidence type="ECO:0000313" key="3">
    <source>
        <dbReference type="Proteomes" id="UP000799424"/>
    </source>
</evidence>
<organism evidence="2 3">
    <name type="scientific">Ophiobolus disseminans</name>
    <dbReference type="NCBI Taxonomy" id="1469910"/>
    <lineage>
        <taxon>Eukaryota</taxon>
        <taxon>Fungi</taxon>
        <taxon>Dikarya</taxon>
        <taxon>Ascomycota</taxon>
        <taxon>Pezizomycotina</taxon>
        <taxon>Dothideomycetes</taxon>
        <taxon>Pleosporomycetidae</taxon>
        <taxon>Pleosporales</taxon>
        <taxon>Pleosporineae</taxon>
        <taxon>Phaeosphaeriaceae</taxon>
        <taxon>Ophiobolus</taxon>
    </lineage>
</organism>
<dbReference type="Proteomes" id="UP000799424">
    <property type="component" value="Unassembled WGS sequence"/>
</dbReference>
<evidence type="ECO:0000313" key="2">
    <source>
        <dbReference type="EMBL" id="KAF2823835.1"/>
    </source>
</evidence>
<reference evidence="2" key="1">
    <citation type="journal article" date="2020" name="Stud. Mycol.">
        <title>101 Dothideomycetes genomes: a test case for predicting lifestyles and emergence of pathogens.</title>
        <authorList>
            <person name="Haridas S."/>
            <person name="Albert R."/>
            <person name="Binder M."/>
            <person name="Bloem J."/>
            <person name="Labutti K."/>
            <person name="Salamov A."/>
            <person name="Andreopoulos B."/>
            <person name="Baker S."/>
            <person name="Barry K."/>
            <person name="Bills G."/>
            <person name="Bluhm B."/>
            <person name="Cannon C."/>
            <person name="Castanera R."/>
            <person name="Culley D."/>
            <person name="Daum C."/>
            <person name="Ezra D."/>
            <person name="Gonzalez J."/>
            <person name="Henrissat B."/>
            <person name="Kuo A."/>
            <person name="Liang C."/>
            <person name="Lipzen A."/>
            <person name="Lutzoni F."/>
            <person name="Magnuson J."/>
            <person name="Mondo S."/>
            <person name="Nolan M."/>
            <person name="Ohm R."/>
            <person name="Pangilinan J."/>
            <person name="Park H.-J."/>
            <person name="Ramirez L."/>
            <person name="Alfaro M."/>
            <person name="Sun H."/>
            <person name="Tritt A."/>
            <person name="Yoshinaga Y."/>
            <person name="Zwiers L.-H."/>
            <person name="Turgeon B."/>
            <person name="Goodwin S."/>
            <person name="Spatafora J."/>
            <person name="Crous P."/>
            <person name="Grigoriev I."/>
        </authorList>
    </citation>
    <scope>NUCLEOTIDE SEQUENCE</scope>
    <source>
        <strain evidence="2">CBS 113818</strain>
    </source>
</reference>
<proteinExistence type="predicted"/>
<dbReference type="AlphaFoldDB" id="A0A6A6ZU38"/>
<dbReference type="EMBL" id="MU006231">
    <property type="protein sequence ID" value="KAF2823835.1"/>
    <property type="molecule type" value="Genomic_DNA"/>
</dbReference>
<feature type="compositionally biased region" description="Low complexity" evidence="1">
    <location>
        <begin position="17"/>
        <end position="28"/>
    </location>
</feature>
<dbReference type="OrthoDB" id="3672634at2759"/>
<name>A0A6A6ZU38_9PLEO</name>
<keyword evidence="3" id="KW-1185">Reference proteome</keyword>
<accession>A0A6A6ZU38</accession>